<protein>
    <submittedName>
        <fullName evidence="2">Uncharacterized protein</fullName>
    </submittedName>
</protein>
<evidence type="ECO:0000256" key="1">
    <source>
        <dbReference type="ARBA" id="ARBA00009431"/>
    </source>
</evidence>
<dbReference type="GO" id="GO:0004185">
    <property type="term" value="F:serine-type carboxypeptidase activity"/>
    <property type="evidence" value="ECO:0007669"/>
    <property type="project" value="InterPro"/>
</dbReference>
<dbReference type="GO" id="GO:0006508">
    <property type="term" value="P:proteolysis"/>
    <property type="evidence" value="ECO:0007669"/>
    <property type="project" value="InterPro"/>
</dbReference>
<dbReference type="InterPro" id="IPR029058">
    <property type="entry name" value="AB_hydrolase_fold"/>
</dbReference>
<dbReference type="AlphaFoldDB" id="A0A2P2ND05"/>
<dbReference type="SUPFAM" id="SSF53474">
    <property type="entry name" value="alpha/beta-Hydrolases"/>
    <property type="match status" value="1"/>
</dbReference>
<sequence>MRLSKFDPCYDHYVYAYLNRPGVQEAMHANATKLTHDWQPCSVVISSWNDSPSTVIPLLEEFIAAGLRVWIFR</sequence>
<dbReference type="EMBL" id="GGEC01059864">
    <property type="protein sequence ID" value="MBX40348.1"/>
    <property type="molecule type" value="Transcribed_RNA"/>
</dbReference>
<organism evidence="2">
    <name type="scientific">Rhizophora mucronata</name>
    <name type="common">Asiatic mangrove</name>
    <dbReference type="NCBI Taxonomy" id="61149"/>
    <lineage>
        <taxon>Eukaryota</taxon>
        <taxon>Viridiplantae</taxon>
        <taxon>Streptophyta</taxon>
        <taxon>Embryophyta</taxon>
        <taxon>Tracheophyta</taxon>
        <taxon>Spermatophyta</taxon>
        <taxon>Magnoliopsida</taxon>
        <taxon>eudicotyledons</taxon>
        <taxon>Gunneridae</taxon>
        <taxon>Pentapetalae</taxon>
        <taxon>rosids</taxon>
        <taxon>fabids</taxon>
        <taxon>Malpighiales</taxon>
        <taxon>Rhizophoraceae</taxon>
        <taxon>Rhizophora</taxon>
    </lineage>
</organism>
<comment type="similarity">
    <text evidence="1">Belongs to the peptidase S10 family.</text>
</comment>
<proteinExistence type="inferred from homology"/>
<name>A0A2P2ND05_RHIMU</name>
<reference evidence="2" key="1">
    <citation type="submission" date="2018-02" db="EMBL/GenBank/DDBJ databases">
        <title>Rhizophora mucronata_Transcriptome.</title>
        <authorList>
            <person name="Meera S.P."/>
            <person name="Sreeshan A."/>
            <person name="Augustine A."/>
        </authorList>
    </citation>
    <scope>NUCLEOTIDE SEQUENCE</scope>
    <source>
        <tissue evidence="2">Leaf</tissue>
    </source>
</reference>
<evidence type="ECO:0000313" key="2">
    <source>
        <dbReference type="EMBL" id="MBX40348.1"/>
    </source>
</evidence>
<dbReference type="InterPro" id="IPR001563">
    <property type="entry name" value="Peptidase_S10"/>
</dbReference>
<accession>A0A2P2ND05</accession>
<dbReference type="Gene3D" id="6.10.250.940">
    <property type="match status" value="1"/>
</dbReference>
<dbReference type="Pfam" id="PF00450">
    <property type="entry name" value="Peptidase_S10"/>
    <property type="match status" value="1"/>
</dbReference>